<sequence length="252" mass="28915">MRIPEHEHQKLADAQQQLLDYRSWATLNWWDAVFTRTSLPQGTDKESTLARVSRVAEMGEQQILTGPWFVLCSVPQLLKVYKFLILSSMLTYFINSFDLHSHTFETKRITAEKSKIHESIIQEVLESFVDVPESAIPDLERIFNIIIAAIEAKSQVSNNLAHLNVSNTLEYSMGNIRSVTQTTLFLITYETVQFNTQKGEADHVEFTISYSQAQGGFSNNKWKSVVEQFEIEENERQAMNGYVEERTVDVAI</sequence>
<dbReference type="HOGENOM" id="CLU_1102595_0_0_1"/>
<evidence type="ECO:0000313" key="1">
    <source>
        <dbReference type="EMBL" id="EYE99337.1"/>
    </source>
</evidence>
<gene>
    <name evidence="1" type="ORF">EURHEDRAFT_541240</name>
</gene>
<accession>A0A017SQT6</accession>
<keyword evidence="2" id="KW-1185">Reference proteome</keyword>
<proteinExistence type="predicted"/>
<reference evidence="2" key="1">
    <citation type="journal article" date="2014" name="Nat. Commun.">
        <title>Genomic adaptations of the halophilic Dead Sea filamentous fungus Eurotium rubrum.</title>
        <authorList>
            <person name="Kis-Papo T."/>
            <person name="Weig A.R."/>
            <person name="Riley R."/>
            <person name="Persoh D."/>
            <person name="Salamov A."/>
            <person name="Sun H."/>
            <person name="Lipzen A."/>
            <person name="Wasser S.P."/>
            <person name="Rambold G."/>
            <person name="Grigoriev I.V."/>
            <person name="Nevo E."/>
        </authorList>
    </citation>
    <scope>NUCLEOTIDE SEQUENCE [LARGE SCALE GENOMIC DNA]</scope>
    <source>
        <strain evidence="2">CBS 135680</strain>
    </source>
</reference>
<dbReference type="GeneID" id="63702514"/>
<dbReference type="OrthoDB" id="3693942at2759"/>
<evidence type="ECO:0000313" key="2">
    <source>
        <dbReference type="Proteomes" id="UP000019804"/>
    </source>
</evidence>
<dbReference type="RefSeq" id="XP_040643025.1">
    <property type="nucleotide sequence ID" value="XM_040787390.1"/>
</dbReference>
<dbReference type="AlphaFoldDB" id="A0A017SQT6"/>
<dbReference type="EMBL" id="KK088412">
    <property type="protein sequence ID" value="EYE99337.1"/>
    <property type="molecule type" value="Genomic_DNA"/>
</dbReference>
<organism evidence="1 2">
    <name type="scientific">Aspergillus ruber (strain CBS 135680)</name>
    <dbReference type="NCBI Taxonomy" id="1388766"/>
    <lineage>
        <taxon>Eukaryota</taxon>
        <taxon>Fungi</taxon>
        <taxon>Dikarya</taxon>
        <taxon>Ascomycota</taxon>
        <taxon>Pezizomycotina</taxon>
        <taxon>Eurotiomycetes</taxon>
        <taxon>Eurotiomycetidae</taxon>
        <taxon>Eurotiales</taxon>
        <taxon>Aspergillaceae</taxon>
        <taxon>Aspergillus</taxon>
        <taxon>Aspergillus subgen. Aspergillus</taxon>
    </lineage>
</organism>
<dbReference type="STRING" id="1388766.A0A017SQT6"/>
<protein>
    <submittedName>
        <fullName evidence="1">Uncharacterized protein</fullName>
    </submittedName>
</protein>
<name>A0A017SQT6_ASPRC</name>
<dbReference type="Proteomes" id="UP000019804">
    <property type="component" value="Unassembled WGS sequence"/>
</dbReference>